<reference evidence="1" key="1">
    <citation type="journal article" date="2012" name="Proc. Natl. Acad. Sci. U.S.A.">
        <title>Antigenic diversity is generated by distinct evolutionary mechanisms in African trypanosome species.</title>
        <authorList>
            <person name="Jackson A.P."/>
            <person name="Berry A."/>
            <person name="Aslett M."/>
            <person name="Allison H.C."/>
            <person name="Burton P."/>
            <person name="Vavrova-Anderson J."/>
            <person name="Brown R."/>
            <person name="Browne H."/>
            <person name="Corton N."/>
            <person name="Hauser H."/>
            <person name="Gamble J."/>
            <person name="Gilderthorp R."/>
            <person name="Marcello L."/>
            <person name="McQuillan J."/>
            <person name="Otto T.D."/>
            <person name="Quail M.A."/>
            <person name="Sanders M.J."/>
            <person name="van Tonder A."/>
            <person name="Ginger M.L."/>
            <person name="Field M.C."/>
            <person name="Barry J.D."/>
            <person name="Hertz-Fowler C."/>
            <person name="Berriman M."/>
        </authorList>
    </citation>
    <scope>NUCLEOTIDE SEQUENCE</scope>
    <source>
        <strain evidence="1">Y486</strain>
    </source>
</reference>
<protein>
    <submittedName>
        <fullName evidence="1">Uncharacterized protein</fullName>
    </submittedName>
</protein>
<evidence type="ECO:0000313" key="1">
    <source>
        <dbReference type="EMBL" id="CCC53744.1"/>
    </source>
</evidence>
<accession>G0UD34</accession>
<name>G0UD34_TRYVY</name>
<organism evidence="1">
    <name type="scientific">Trypanosoma vivax (strain Y486)</name>
    <dbReference type="NCBI Taxonomy" id="1055687"/>
    <lineage>
        <taxon>Eukaryota</taxon>
        <taxon>Discoba</taxon>
        <taxon>Euglenozoa</taxon>
        <taxon>Kinetoplastea</taxon>
        <taxon>Metakinetoplastina</taxon>
        <taxon>Trypanosomatida</taxon>
        <taxon>Trypanosomatidae</taxon>
        <taxon>Trypanosoma</taxon>
        <taxon>Duttonella</taxon>
    </lineage>
</organism>
<dbReference type="AlphaFoldDB" id="G0UD34"/>
<dbReference type="VEuPathDB" id="TriTrypDB:TvY486_1112280"/>
<gene>
    <name evidence="1" type="ORF">TVY486_1112280</name>
</gene>
<proteinExistence type="predicted"/>
<sequence length="1038" mass="119528">MNSFTLPSLRHSFDGRSCTSEVQLPEQLPADFLGTIPKQVLPEVGKSQRVWEIIKLRRKRSELETQLSFDVLERQERNLRAALVGREHEKRHNMLWEYQKELATLEFNIAVAAAAALSRQRARYMRGIREFEERGYLLHSEVVGRTDITSEEEAARQHVMSIFELRLMKSQHADAGRDLQAAHDVLSDLQDVQNLERRLLESVRLAPAFAPRIELINVRNKGKGMYKGRENLLMDYTPCEEEYKSRCLMVLSERLNRTSLEWEHGAALIELQEETSARGELGRLFLFGLCQARLDGIILVQRWWRLLRTLPWSARRRRALSVYFGDRRYRMTSRDYNVLLERLNRKKSSTCTQLSLADIESSMAALVRALEMSYQNTFDYHTYTLMNRVSQLQSIGIHNLHLSLDVTEAPVSATRSCGGDGVAQKFPFLRMPHRVFVRMHALQPYPRWRVNRWVEGSFSLIRLQQRNIEEETAARSLLEHEERSAANTLQLFFVTLKQGDWAWRSLCTSILFIAHQERVVRDLLTESEQEARATLTVAATAEASKHVTWDSERTYVLQEEAMYRGALEILESEEVSCIIDGEWRWGNLGRLRKKLFVICGSSVRWKLETERGFGAKFVSLNSTASVIARFYRRVQKRRAMAARRRGTAQPEAHVIQTAKVMLSLLQQQIDEDHEDIGHAIAAFGAAAAVILVPMAVAEVPVTSCHCSEPETEARAYVDTAASLFCKWFDERAGFPREEDCREVVRRFVAANDGLYRGVQLLIAQLEECRGLVEEEEVTERGALQFTEPCVHIGLYNVTVNEETERQQIISQAEEVYPRWCEEMEFISALARCSITTASEMRSLPVCRAERKSKVIKKVVTKIPLPPRPSNIDLILGREDIRRTRVHIEEVREREATLLSLHAAIADTLMREECRERLAVCMEVDSSWPRHLPVAQLMALQAQEKVQRHALDREWKESYGSLFVAMCLWYAEEMLMKQFIRGYLCFDSEIRYFDRHLSVLLRKRLVSLGTKPQELTKTGGSRSWETGVPGGEAAFYPGK</sequence>
<dbReference type="EMBL" id="HE573027">
    <property type="protein sequence ID" value="CCC53744.1"/>
    <property type="molecule type" value="Genomic_DNA"/>
</dbReference>